<dbReference type="GeneID" id="115927764"/>
<reference evidence="3" key="2">
    <citation type="submission" date="2021-01" db="UniProtKB">
        <authorList>
            <consortium name="EnsemblMetazoa"/>
        </authorList>
    </citation>
    <scope>IDENTIFICATION</scope>
</reference>
<reference evidence="4" key="1">
    <citation type="submission" date="2015-02" db="EMBL/GenBank/DDBJ databases">
        <title>Genome sequencing for Strongylocentrotus purpuratus.</title>
        <authorList>
            <person name="Murali S."/>
            <person name="Liu Y."/>
            <person name="Vee V."/>
            <person name="English A."/>
            <person name="Wang M."/>
            <person name="Skinner E."/>
            <person name="Han Y."/>
            <person name="Muzny D.M."/>
            <person name="Worley K.C."/>
            <person name="Gibbs R.A."/>
        </authorList>
    </citation>
    <scope>NUCLEOTIDE SEQUENCE</scope>
</reference>
<dbReference type="InterPro" id="IPR013087">
    <property type="entry name" value="Znf_C2H2_type"/>
</dbReference>
<evidence type="ECO:0000256" key="1">
    <source>
        <dbReference type="SAM" id="MobiDB-lite"/>
    </source>
</evidence>
<feature type="domain" description="C2H2-type" evidence="2">
    <location>
        <begin position="174"/>
        <end position="194"/>
    </location>
</feature>
<name>A0A7M7PG81_STRPU</name>
<evidence type="ECO:0000313" key="4">
    <source>
        <dbReference type="Proteomes" id="UP000007110"/>
    </source>
</evidence>
<dbReference type="PROSITE" id="PS00028">
    <property type="entry name" value="ZINC_FINGER_C2H2_1"/>
    <property type="match status" value="1"/>
</dbReference>
<evidence type="ECO:0000259" key="2">
    <source>
        <dbReference type="PROSITE" id="PS00028"/>
    </source>
</evidence>
<evidence type="ECO:0000313" key="3">
    <source>
        <dbReference type="EnsemblMetazoa" id="XP_030849881"/>
    </source>
</evidence>
<dbReference type="KEGG" id="spu:115927764"/>
<proteinExistence type="predicted"/>
<organism evidence="3 4">
    <name type="scientific">Strongylocentrotus purpuratus</name>
    <name type="common">Purple sea urchin</name>
    <dbReference type="NCBI Taxonomy" id="7668"/>
    <lineage>
        <taxon>Eukaryota</taxon>
        <taxon>Metazoa</taxon>
        <taxon>Echinodermata</taxon>
        <taxon>Eleutherozoa</taxon>
        <taxon>Echinozoa</taxon>
        <taxon>Echinoidea</taxon>
        <taxon>Euechinoidea</taxon>
        <taxon>Echinacea</taxon>
        <taxon>Camarodonta</taxon>
        <taxon>Echinidea</taxon>
        <taxon>Strongylocentrotidae</taxon>
        <taxon>Strongylocentrotus</taxon>
    </lineage>
</organism>
<dbReference type="EnsemblMetazoa" id="XM_030994021">
    <property type="protein sequence ID" value="XP_030849881"/>
    <property type="gene ID" value="LOC115927764"/>
</dbReference>
<accession>A0A7M7PG81</accession>
<keyword evidence="4" id="KW-1185">Reference proteome</keyword>
<feature type="region of interest" description="Disordered" evidence="1">
    <location>
        <begin position="110"/>
        <end position="142"/>
    </location>
</feature>
<feature type="compositionally biased region" description="Polar residues" evidence="1">
    <location>
        <begin position="118"/>
        <end position="131"/>
    </location>
</feature>
<dbReference type="AlphaFoldDB" id="A0A7M7PG81"/>
<dbReference type="RefSeq" id="XP_030849881.1">
    <property type="nucleotide sequence ID" value="XM_030994021.1"/>
</dbReference>
<dbReference type="Proteomes" id="UP000007110">
    <property type="component" value="Unassembled WGS sequence"/>
</dbReference>
<dbReference type="InParanoid" id="A0A7M7PG81"/>
<protein>
    <recommendedName>
        <fullName evidence="2">C2H2-type domain-containing protein</fullName>
    </recommendedName>
</protein>
<sequence length="196" mass="21466">MGEDAQPTNQDMDTVMLEAELTNESADTMTPKAGLTNENEDPVILVSEMTNQSANSMTPKAGLTNENADPVLLVSEMTNQSADTMTPEAGLTNENADTIILVSEMTNQSADTMIPEDQPQTNAEPRSSSLEVQEIPDSDSSVKIIETAASSTTPRKETPVKIAVKTPDSPKQICHYCWREFRTERQNRAHEKSHGR</sequence>